<evidence type="ECO:0000313" key="6">
    <source>
        <dbReference type="EMBL" id="CAI9959417.1"/>
    </source>
</evidence>
<evidence type="ECO:0000313" key="7">
    <source>
        <dbReference type="EMBL" id="CAL6007352.1"/>
    </source>
</evidence>
<dbReference type="InterPro" id="IPR036838">
    <property type="entry name" value="Ribosomal_uS10_dom_sf"/>
</dbReference>
<evidence type="ECO:0000313" key="9">
    <source>
        <dbReference type="Proteomes" id="UP001642409"/>
    </source>
</evidence>
<keyword evidence="3" id="KW-0687">Ribonucleoprotein</keyword>
<dbReference type="InterPro" id="IPR027486">
    <property type="entry name" value="Ribosomal_uS10_dom"/>
</dbReference>
<evidence type="ECO:0000256" key="1">
    <source>
        <dbReference type="ARBA" id="ARBA00007102"/>
    </source>
</evidence>
<feature type="domain" description="Small ribosomal subunit protein uS10" evidence="4">
    <location>
        <begin position="15"/>
        <end position="110"/>
    </location>
</feature>
<comment type="similarity">
    <text evidence="1">Belongs to the universal ribosomal protein uS10 family.</text>
</comment>
<evidence type="ECO:0000313" key="5">
    <source>
        <dbReference type="EMBL" id="CAI9951771.1"/>
    </source>
</evidence>
<dbReference type="Pfam" id="PF00338">
    <property type="entry name" value="Ribosomal_S10"/>
    <property type="match status" value="1"/>
</dbReference>
<sequence>MEGDKKEVQDSKNYKLIIVAKDLPLVENYCRQLSVASKKSNITMSGVTRFPIKRMCITTRKSPCGNGSNTWDHYEMRMYKRSFALTTTQTELQTLFKSVKNPAGVQVTLQEDQ</sequence>
<dbReference type="EMBL" id="CAXDID020000055">
    <property type="protein sequence ID" value="CAL6007352.1"/>
    <property type="molecule type" value="Genomic_DNA"/>
</dbReference>
<dbReference type="GO" id="GO:0005840">
    <property type="term" value="C:ribosome"/>
    <property type="evidence" value="ECO:0007669"/>
    <property type="project" value="UniProtKB-KW"/>
</dbReference>
<dbReference type="EMBL" id="CAXDID020000106">
    <property type="protein sequence ID" value="CAL6027939.1"/>
    <property type="molecule type" value="Genomic_DNA"/>
</dbReference>
<keyword evidence="9" id="KW-1185">Reference proteome</keyword>
<dbReference type="GO" id="GO:0006412">
    <property type="term" value="P:translation"/>
    <property type="evidence" value="ECO:0007669"/>
    <property type="project" value="InterPro"/>
</dbReference>
<evidence type="ECO:0000256" key="3">
    <source>
        <dbReference type="ARBA" id="ARBA00023274"/>
    </source>
</evidence>
<proteinExistence type="inferred from homology"/>
<dbReference type="GO" id="GO:0003735">
    <property type="term" value="F:structural constituent of ribosome"/>
    <property type="evidence" value="ECO:0007669"/>
    <property type="project" value="InterPro"/>
</dbReference>
<dbReference type="Gene3D" id="3.30.70.600">
    <property type="entry name" value="Ribosomal protein S10 domain"/>
    <property type="match status" value="1"/>
</dbReference>
<gene>
    <name evidence="7" type="ORF">HINF_LOCUS20599</name>
    <name evidence="8" type="ORF">HINF_LOCUS31564</name>
    <name evidence="5" type="ORF">HINF_LOCUS39416</name>
    <name evidence="6" type="ORF">HINF_LOCUS47062</name>
</gene>
<dbReference type="GO" id="GO:1990904">
    <property type="term" value="C:ribonucleoprotein complex"/>
    <property type="evidence" value="ECO:0007669"/>
    <property type="project" value="UniProtKB-KW"/>
</dbReference>
<accession>A0AA86Q6X0</accession>
<dbReference type="SMART" id="SM01403">
    <property type="entry name" value="Ribosomal_S10"/>
    <property type="match status" value="1"/>
</dbReference>
<dbReference type="InterPro" id="IPR001848">
    <property type="entry name" value="Ribosomal_uS10"/>
</dbReference>
<reference evidence="5" key="1">
    <citation type="submission" date="2023-06" db="EMBL/GenBank/DDBJ databases">
        <authorList>
            <person name="Kurt Z."/>
        </authorList>
    </citation>
    <scope>NUCLEOTIDE SEQUENCE</scope>
</reference>
<dbReference type="Proteomes" id="UP001642409">
    <property type="component" value="Unassembled WGS sequence"/>
</dbReference>
<dbReference type="EMBL" id="CATOUU010000918">
    <property type="protein sequence ID" value="CAI9959417.1"/>
    <property type="molecule type" value="Genomic_DNA"/>
</dbReference>
<dbReference type="SUPFAM" id="SSF54999">
    <property type="entry name" value="Ribosomal protein S10"/>
    <property type="match status" value="1"/>
</dbReference>
<dbReference type="PANTHER" id="PTHR11700">
    <property type="entry name" value="30S RIBOSOMAL PROTEIN S10 FAMILY MEMBER"/>
    <property type="match status" value="1"/>
</dbReference>
<organism evidence="5">
    <name type="scientific">Hexamita inflata</name>
    <dbReference type="NCBI Taxonomy" id="28002"/>
    <lineage>
        <taxon>Eukaryota</taxon>
        <taxon>Metamonada</taxon>
        <taxon>Diplomonadida</taxon>
        <taxon>Hexamitidae</taxon>
        <taxon>Hexamitinae</taxon>
        <taxon>Hexamita</taxon>
    </lineage>
</organism>
<name>A0AA86Q6X0_9EUKA</name>
<dbReference type="EMBL" id="CATOUU010000825">
    <property type="protein sequence ID" value="CAI9951771.1"/>
    <property type="molecule type" value="Genomic_DNA"/>
</dbReference>
<reference evidence="7 9" key="2">
    <citation type="submission" date="2024-07" db="EMBL/GenBank/DDBJ databases">
        <authorList>
            <person name="Akdeniz Z."/>
        </authorList>
    </citation>
    <scope>NUCLEOTIDE SEQUENCE [LARGE SCALE GENOMIC DNA]</scope>
</reference>
<dbReference type="HAMAP" id="MF_00508">
    <property type="entry name" value="Ribosomal_uS10"/>
    <property type="match status" value="1"/>
</dbReference>
<evidence type="ECO:0000256" key="2">
    <source>
        <dbReference type="ARBA" id="ARBA00022980"/>
    </source>
</evidence>
<evidence type="ECO:0000313" key="8">
    <source>
        <dbReference type="EMBL" id="CAL6027939.1"/>
    </source>
</evidence>
<evidence type="ECO:0000259" key="4">
    <source>
        <dbReference type="SMART" id="SM01403"/>
    </source>
</evidence>
<comment type="caution">
    <text evidence="5">The sequence shown here is derived from an EMBL/GenBank/DDBJ whole genome shotgun (WGS) entry which is preliminary data.</text>
</comment>
<keyword evidence="2 5" id="KW-0689">Ribosomal protein</keyword>
<dbReference type="AlphaFoldDB" id="A0AA86Q6X0"/>
<protein>
    <submittedName>
        <fullName evidence="5">Ribosomal protein S20</fullName>
    </submittedName>
    <submittedName>
        <fullName evidence="7">Ribosomal_protein S20</fullName>
    </submittedName>
</protein>